<sequence>MVTASSIKEQAGEVVSQLDTAIKLLEKLQGDSQDKLAEEQALGQQMDTLGSARECVYSVYVQQENQTPNLAPVLTDFEELVESLVHTLGGNKPKLRVLTTLVSGVKDTTIALKMQLPGNYSEVNGNKLENGVGINGVVGQWNTTLRMHNRVEGNEARNGIQINGWLQGDAAAIERMLGALPTSPRQ</sequence>
<accession>A0A395SBV6</accession>
<dbReference type="Proteomes" id="UP000266234">
    <property type="component" value="Unassembled WGS sequence"/>
</dbReference>
<dbReference type="EMBL" id="PXOG01000178">
    <property type="protein sequence ID" value="RGP69896.1"/>
    <property type="molecule type" value="Genomic_DNA"/>
</dbReference>
<name>A0A395SBV6_9HYPO</name>
<comment type="caution">
    <text evidence="1">The sequence shown here is derived from an EMBL/GenBank/DDBJ whole genome shotgun (WGS) entry which is preliminary data.</text>
</comment>
<dbReference type="AlphaFoldDB" id="A0A395SBV6"/>
<gene>
    <name evidence="1" type="ORF">FLONG3_7652</name>
</gene>
<keyword evidence="2" id="KW-1185">Reference proteome</keyword>
<evidence type="ECO:0000313" key="2">
    <source>
        <dbReference type="Proteomes" id="UP000266234"/>
    </source>
</evidence>
<reference evidence="1 2" key="1">
    <citation type="journal article" date="2018" name="PLoS Pathog.">
        <title>Evolution of structural diversity of trichothecenes, a family of toxins produced by plant pathogenic and entomopathogenic fungi.</title>
        <authorList>
            <person name="Proctor R.H."/>
            <person name="McCormick S.P."/>
            <person name="Kim H.S."/>
            <person name="Cardoza R.E."/>
            <person name="Stanley A.M."/>
            <person name="Lindo L."/>
            <person name="Kelly A."/>
            <person name="Brown D.W."/>
            <person name="Lee T."/>
            <person name="Vaughan M.M."/>
            <person name="Alexander N.J."/>
            <person name="Busman M."/>
            <person name="Gutierrez S."/>
        </authorList>
    </citation>
    <scope>NUCLEOTIDE SEQUENCE [LARGE SCALE GENOMIC DNA]</scope>
    <source>
        <strain evidence="1 2">NRRL 20695</strain>
    </source>
</reference>
<protein>
    <submittedName>
        <fullName evidence="1">Uncharacterized protein</fullName>
    </submittedName>
</protein>
<organism evidence="1 2">
    <name type="scientific">Fusarium longipes</name>
    <dbReference type="NCBI Taxonomy" id="694270"/>
    <lineage>
        <taxon>Eukaryota</taxon>
        <taxon>Fungi</taxon>
        <taxon>Dikarya</taxon>
        <taxon>Ascomycota</taxon>
        <taxon>Pezizomycotina</taxon>
        <taxon>Sordariomycetes</taxon>
        <taxon>Hypocreomycetidae</taxon>
        <taxon>Hypocreales</taxon>
        <taxon>Nectriaceae</taxon>
        <taxon>Fusarium</taxon>
    </lineage>
</organism>
<proteinExistence type="predicted"/>
<evidence type="ECO:0000313" key="1">
    <source>
        <dbReference type="EMBL" id="RGP69896.1"/>
    </source>
</evidence>